<comment type="caution">
    <text evidence="2">The sequence shown here is derived from an EMBL/GenBank/DDBJ whole genome shotgun (WGS) entry which is preliminary data.</text>
</comment>
<evidence type="ECO:0000313" key="2">
    <source>
        <dbReference type="EMBL" id="CAB3245467.1"/>
    </source>
</evidence>
<dbReference type="OrthoDB" id="342900at2759"/>
<feature type="region of interest" description="Disordered" evidence="1">
    <location>
        <begin position="1"/>
        <end position="59"/>
    </location>
</feature>
<feature type="compositionally biased region" description="Polar residues" evidence="1">
    <location>
        <begin position="1"/>
        <end position="14"/>
    </location>
</feature>
<proteinExistence type="predicted"/>
<dbReference type="EMBL" id="CADEBD010000326">
    <property type="protein sequence ID" value="CAB3245467.1"/>
    <property type="molecule type" value="Genomic_DNA"/>
</dbReference>
<dbReference type="Proteomes" id="UP000494256">
    <property type="component" value="Unassembled WGS sequence"/>
</dbReference>
<feature type="compositionally biased region" description="Basic and acidic residues" evidence="1">
    <location>
        <begin position="37"/>
        <end position="49"/>
    </location>
</feature>
<evidence type="ECO:0000256" key="1">
    <source>
        <dbReference type="SAM" id="MobiDB-lite"/>
    </source>
</evidence>
<protein>
    <submittedName>
        <fullName evidence="2">Uncharacterized protein</fullName>
    </submittedName>
</protein>
<name>A0A8S1ADL3_ARCPL</name>
<accession>A0A8S1ADL3</accession>
<gene>
    <name evidence="2" type="ORF">APLA_LOCUS11072</name>
</gene>
<reference evidence="2 3" key="1">
    <citation type="submission" date="2020-04" db="EMBL/GenBank/DDBJ databases">
        <authorList>
            <person name="Wallbank WR R."/>
            <person name="Pardo Diaz C."/>
            <person name="Kozak K."/>
            <person name="Martin S."/>
            <person name="Jiggins C."/>
            <person name="Moest M."/>
            <person name="Warren A I."/>
            <person name="Byers J.R.P. K."/>
            <person name="Montejo-Kovacevich G."/>
            <person name="Yen C E."/>
        </authorList>
    </citation>
    <scope>NUCLEOTIDE SEQUENCE [LARGE SCALE GENOMIC DNA]</scope>
</reference>
<evidence type="ECO:0000313" key="3">
    <source>
        <dbReference type="Proteomes" id="UP000494256"/>
    </source>
</evidence>
<feature type="compositionally biased region" description="Basic residues" evidence="1">
    <location>
        <begin position="118"/>
        <end position="131"/>
    </location>
</feature>
<feature type="region of interest" description="Disordered" evidence="1">
    <location>
        <begin position="110"/>
        <end position="142"/>
    </location>
</feature>
<dbReference type="AlphaFoldDB" id="A0A8S1ADL3"/>
<sequence length="219" mass="25627">MASFTRSSSMTNCDTIVLHEDEENMQQDEQVLNEAQKGPEKRLRENSEENDREEDYDGFVTEKNIQMRITNSLPIRSEAAILSHRDTLLKENNRTSNEISFEELCENKDEQRSEINKKQRKSRSRSRRHSKNTVPNTDWDEEVVVPPNKETNTSKINSVFSRMKAIVVKIKDVIYSKRTFEEKVCLCMQYIIKDVTSILCETFMSESIFNLLFENIQNG</sequence>
<organism evidence="2 3">
    <name type="scientific">Arctia plantaginis</name>
    <name type="common">Wood tiger moth</name>
    <name type="synonym">Phalaena plantaginis</name>
    <dbReference type="NCBI Taxonomy" id="874455"/>
    <lineage>
        <taxon>Eukaryota</taxon>
        <taxon>Metazoa</taxon>
        <taxon>Ecdysozoa</taxon>
        <taxon>Arthropoda</taxon>
        <taxon>Hexapoda</taxon>
        <taxon>Insecta</taxon>
        <taxon>Pterygota</taxon>
        <taxon>Neoptera</taxon>
        <taxon>Endopterygota</taxon>
        <taxon>Lepidoptera</taxon>
        <taxon>Glossata</taxon>
        <taxon>Ditrysia</taxon>
        <taxon>Noctuoidea</taxon>
        <taxon>Erebidae</taxon>
        <taxon>Arctiinae</taxon>
        <taxon>Arctia</taxon>
    </lineage>
</organism>